<feature type="region of interest" description="Disordered" evidence="1">
    <location>
        <begin position="1"/>
        <end position="32"/>
    </location>
</feature>
<evidence type="ECO:0000256" key="1">
    <source>
        <dbReference type="SAM" id="MobiDB-lite"/>
    </source>
</evidence>
<dbReference type="EMBL" id="FZOS01000007">
    <property type="protein sequence ID" value="SNS48754.1"/>
    <property type="molecule type" value="Genomic_DNA"/>
</dbReference>
<sequence length="84" mass="9051">MAGLRTNSIRLPSRPRREGDGPTKTGKSAGSFHGEVAAKLADHRKRAATRPFCEGAGDDAIVICEPWSRERHVACLCCTMRTGA</sequence>
<organism evidence="2 3">
    <name type="scientific">Edaphosphingomonas laterariae</name>
    <dbReference type="NCBI Taxonomy" id="861865"/>
    <lineage>
        <taxon>Bacteria</taxon>
        <taxon>Pseudomonadati</taxon>
        <taxon>Pseudomonadota</taxon>
        <taxon>Alphaproteobacteria</taxon>
        <taxon>Sphingomonadales</taxon>
        <taxon>Rhizorhabdaceae</taxon>
        <taxon>Edaphosphingomonas</taxon>
    </lineage>
</organism>
<reference evidence="3" key="1">
    <citation type="submission" date="2017-06" db="EMBL/GenBank/DDBJ databases">
        <authorList>
            <person name="Varghese N."/>
            <person name="Submissions S."/>
        </authorList>
    </citation>
    <scope>NUCLEOTIDE SEQUENCE [LARGE SCALE GENOMIC DNA]</scope>
    <source>
        <strain evidence="3">LNB2</strain>
    </source>
</reference>
<name>A0A239EY46_9SPHN</name>
<protein>
    <submittedName>
        <fullName evidence="2">Uncharacterized protein</fullName>
    </submittedName>
</protein>
<proteinExistence type="predicted"/>
<evidence type="ECO:0000313" key="3">
    <source>
        <dbReference type="Proteomes" id="UP000198281"/>
    </source>
</evidence>
<dbReference type="AlphaFoldDB" id="A0A239EY46"/>
<keyword evidence="3" id="KW-1185">Reference proteome</keyword>
<gene>
    <name evidence="2" type="ORF">SAMN06295912_107134</name>
</gene>
<evidence type="ECO:0000313" key="2">
    <source>
        <dbReference type="EMBL" id="SNS48754.1"/>
    </source>
</evidence>
<accession>A0A239EY46</accession>
<dbReference type="Proteomes" id="UP000198281">
    <property type="component" value="Unassembled WGS sequence"/>
</dbReference>
<feature type="compositionally biased region" description="Polar residues" evidence="1">
    <location>
        <begin position="1"/>
        <end position="10"/>
    </location>
</feature>